<dbReference type="SUPFAM" id="SSF52540">
    <property type="entry name" value="P-loop containing nucleoside triphosphate hydrolases"/>
    <property type="match status" value="1"/>
</dbReference>
<feature type="compositionally biased region" description="Pro residues" evidence="1">
    <location>
        <begin position="787"/>
        <end position="797"/>
    </location>
</feature>
<dbReference type="Proteomes" id="UP000249340">
    <property type="component" value="Chromosome"/>
</dbReference>
<protein>
    <submittedName>
        <fullName evidence="2">ATP-binding protein</fullName>
    </submittedName>
</protein>
<feature type="compositionally biased region" description="Low complexity" evidence="1">
    <location>
        <begin position="700"/>
        <end position="748"/>
    </location>
</feature>
<dbReference type="Gene3D" id="3.40.50.300">
    <property type="entry name" value="P-loop containing nucleotide triphosphate hydrolases"/>
    <property type="match status" value="1"/>
</dbReference>
<feature type="region of interest" description="Disordered" evidence="1">
    <location>
        <begin position="90"/>
        <end position="131"/>
    </location>
</feature>
<name>A0A345T0I2_9ACTN</name>
<evidence type="ECO:0000313" key="3">
    <source>
        <dbReference type="Proteomes" id="UP000249340"/>
    </source>
</evidence>
<feature type="compositionally biased region" description="Polar residues" evidence="1">
    <location>
        <begin position="760"/>
        <end position="781"/>
    </location>
</feature>
<sequence length="812" mass="82579">MNPSPGDSLPGKSGGTPANRPALPALRTPPALPERPAASTPDRLLPALPAPRPPDGALVLASAAAAEGESPRLRTGEVVAGTFLVTLGLPEGSEARPCPADRLPDPRPVTRAGGARRTPSGPAAPTGPVALGTGPGGTALLEREAEVERLRGLLSQGRSIRVAGPSGSGRSALLAAVADSCAGLAPDGVVRLTGYRRTLADLLQDLFTATHRASGYRPAPDRLAQLLAGVGAIVVVDDVEFGGAALEELLDSAPECAFLISTTPDTAPPPADSRLAEATLEGLSRDACLELLTGLAGRPLDEFERAWAVDLWFESEGLPLRFVQAGALLRHRDVAADALAVAREERASLFGISTGDDHEPDDDPAVHEEALRQSVPLPSVAESAAPAVRLAEGLGGPARAVLRLAVALGGQCPTAPHLPALIDVGQGESALHELVDCGLAVSTGEHHRLSEGVHRLLAQEWQTGDIAHGAAQHFAWWVGHSSVSPEQVAAEAEVLIAAMYADRDTGRHGSVVLLARAAAPAFAVALRWGAWEQTLRLGLESARAAGAVADEAWFHHELGVLALATGAENRARTEFDASIALRGALGDTRSDAAVRRMLGLLAGAENATAALGGPATKQLPTRTMGQIPWRRSGAVARDARTARRRNLMAAGAGVVLLAGLGTVVGLTTADGDPASPAPSSTVPEVSDDVVPTDLGNVTLPPSSAAPSTSPSGTAATTSPPPSGTAQPTPTATATVSATATATATASQSKEGVPAPPSLTPTPHQSSKNSTARPKPSGSASKTTAPAEPTPPTDPPATEPTVSDPPTDEATGS</sequence>
<evidence type="ECO:0000256" key="1">
    <source>
        <dbReference type="SAM" id="MobiDB-lite"/>
    </source>
</evidence>
<dbReference type="GO" id="GO:0005524">
    <property type="term" value="F:ATP binding"/>
    <property type="evidence" value="ECO:0007669"/>
    <property type="project" value="UniProtKB-KW"/>
</dbReference>
<feature type="region of interest" description="Disordered" evidence="1">
    <location>
        <begin position="671"/>
        <end position="812"/>
    </location>
</feature>
<feature type="compositionally biased region" description="Low complexity" evidence="1">
    <location>
        <begin position="121"/>
        <end position="131"/>
    </location>
</feature>
<accession>A0A345T0I2</accession>
<organism evidence="2 3">
    <name type="scientific">Peterkaempfera bronchialis</name>
    <dbReference type="NCBI Taxonomy" id="2126346"/>
    <lineage>
        <taxon>Bacteria</taxon>
        <taxon>Bacillati</taxon>
        <taxon>Actinomycetota</taxon>
        <taxon>Actinomycetes</taxon>
        <taxon>Kitasatosporales</taxon>
        <taxon>Streptomycetaceae</taxon>
        <taxon>Peterkaempfera</taxon>
    </lineage>
</organism>
<reference evidence="3" key="1">
    <citation type="submission" date="2018-07" db="EMBL/GenBank/DDBJ databases">
        <title>Streptacidiphilus bronchialis DSM 106435 chromosome.</title>
        <authorList>
            <person name="Batra D."/>
            <person name="Gulvik C.A."/>
        </authorList>
    </citation>
    <scope>NUCLEOTIDE SEQUENCE [LARGE SCALE GENOMIC DNA]</scope>
    <source>
        <strain evidence="3">DSM 106435</strain>
    </source>
</reference>
<keyword evidence="3" id="KW-1185">Reference proteome</keyword>
<keyword evidence="2" id="KW-0067">ATP-binding</keyword>
<proteinExistence type="predicted"/>
<dbReference type="KEGG" id="stri:C7M71_020805"/>
<feature type="compositionally biased region" description="Low complexity" evidence="1">
    <location>
        <begin position="17"/>
        <end position="47"/>
    </location>
</feature>
<dbReference type="RefSeq" id="WP_114914463.1">
    <property type="nucleotide sequence ID" value="NZ_CP031264.1"/>
</dbReference>
<evidence type="ECO:0000313" key="2">
    <source>
        <dbReference type="EMBL" id="AXI79487.1"/>
    </source>
</evidence>
<dbReference type="EMBL" id="CP031264">
    <property type="protein sequence ID" value="AXI79487.1"/>
    <property type="molecule type" value="Genomic_DNA"/>
</dbReference>
<dbReference type="OrthoDB" id="3846495at2"/>
<gene>
    <name evidence="2" type="ORF">C7M71_020805</name>
</gene>
<dbReference type="AlphaFoldDB" id="A0A345T0I2"/>
<feature type="region of interest" description="Disordered" evidence="1">
    <location>
        <begin position="1"/>
        <end position="56"/>
    </location>
</feature>
<dbReference type="InterPro" id="IPR027417">
    <property type="entry name" value="P-loop_NTPase"/>
</dbReference>
<keyword evidence="2" id="KW-0547">Nucleotide-binding</keyword>